<keyword evidence="1" id="KW-1133">Transmembrane helix</keyword>
<dbReference type="RefSeq" id="WP_210089735.1">
    <property type="nucleotide sequence ID" value="NZ_JAGGKG010000013.1"/>
</dbReference>
<keyword evidence="1" id="KW-0472">Membrane</keyword>
<evidence type="ECO:0000256" key="1">
    <source>
        <dbReference type="SAM" id="Phobius"/>
    </source>
</evidence>
<name>A0ABS4FU84_9BACL</name>
<feature type="transmembrane region" description="Helical" evidence="1">
    <location>
        <begin position="7"/>
        <end position="27"/>
    </location>
</feature>
<reference evidence="2 3" key="1">
    <citation type="submission" date="2021-03" db="EMBL/GenBank/DDBJ databases">
        <title>Genomic Encyclopedia of Type Strains, Phase IV (KMG-IV): sequencing the most valuable type-strain genomes for metagenomic binning, comparative biology and taxonomic classification.</title>
        <authorList>
            <person name="Goeker M."/>
        </authorList>
    </citation>
    <scope>NUCLEOTIDE SEQUENCE [LARGE SCALE GENOMIC DNA]</scope>
    <source>
        <strain evidence="2 3">DSM 14349</strain>
    </source>
</reference>
<accession>A0ABS4FU84</accession>
<proteinExistence type="predicted"/>
<comment type="caution">
    <text evidence="2">The sequence shown here is derived from an EMBL/GenBank/DDBJ whole genome shotgun (WGS) entry which is preliminary data.</text>
</comment>
<feature type="transmembrane region" description="Helical" evidence="1">
    <location>
        <begin position="65"/>
        <end position="85"/>
    </location>
</feature>
<feature type="transmembrane region" description="Helical" evidence="1">
    <location>
        <begin position="162"/>
        <end position="180"/>
    </location>
</feature>
<feature type="transmembrane region" description="Helical" evidence="1">
    <location>
        <begin position="97"/>
        <end position="117"/>
    </location>
</feature>
<dbReference type="Proteomes" id="UP001519272">
    <property type="component" value="Unassembled WGS sequence"/>
</dbReference>
<evidence type="ECO:0000313" key="2">
    <source>
        <dbReference type="EMBL" id="MBP1906128.1"/>
    </source>
</evidence>
<keyword evidence="3" id="KW-1185">Reference proteome</keyword>
<evidence type="ECO:0000313" key="3">
    <source>
        <dbReference type="Proteomes" id="UP001519272"/>
    </source>
</evidence>
<gene>
    <name evidence="2" type="ORF">J2Z32_002777</name>
</gene>
<feature type="transmembrane region" description="Helical" evidence="1">
    <location>
        <begin position="123"/>
        <end position="141"/>
    </location>
</feature>
<keyword evidence="1" id="KW-0812">Transmembrane</keyword>
<protein>
    <submittedName>
        <fullName evidence="2">Uncharacterized protein</fullName>
    </submittedName>
</protein>
<feature type="transmembrane region" description="Helical" evidence="1">
    <location>
        <begin position="200"/>
        <end position="220"/>
    </location>
</feature>
<dbReference type="EMBL" id="JAGGKG010000013">
    <property type="protein sequence ID" value="MBP1906128.1"/>
    <property type="molecule type" value="Genomic_DNA"/>
</dbReference>
<feature type="transmembrane region" description="Helical" evidence="1">
    <location>
        <begin position="227"/>
        <end position="251"/>
    </location>
</feature>
<feature type="transmembrane region" description="Helical" evidence="1">
    <location>
        <begin position="263"/>
        <end position="281"/>
    </location>
</feature>
<organism evidence="2 3">
    <name type="scientific">Paenibacillus turicensis</name>
    <dbReference type="NCBI Taxonomy" id="160487"/>
    <lineage>
        <taxon>Bacteria</taxon>
        <taxon>Bacillati</taxon>
        <taxon>Bacillota</taxon>
        <taxon>Bacilli</taxon>
        <taxon>Bacillales</taxon>
        <taxon>Paenibacillaceae</taxon>
        <taxon>Paenibacillus</taxon>
    </lineage>
</organism>
<sequence length="290" mass="32432">MNLKRLNNMIVGLIIILATVTALFGILSNQSINEHEVVRTIFGESVTLYGKGLYHNESISMASQVIAQEMVTLLVVVPLLFYALVLKNGGKIKGEMLLTGILGYTLYMYATYCFVAVYNNFFLIYVALMSLSFFGFVINMYQLFSQRNTIYFSKLPNKFNGYSTVVLGLLILFMWLGRLIPPLIQGGVPTGLEHYTTFPIQALDLGIVVPVAMIGGFAFTKKQILGYLLVPIITIKGITMLLAIDAMMIGMLNSGVSVDRVELVVFPLFTVLFCFNLYFVMKSLKKDKRK</sequence>